<protein>
    <submittedName>
        <fullName evidence="2">Uncharacterized protein</fullName>
    </submittedName>
</protein>
<name>A0A4C1XXE1_EUMVA</name>
<feature type="region of interest" description="Disordered" evidence="1">
    <location>
        <begin position="1"/>
        <end position="34"/>
    </location>
</feature>
<evidence type="ECO:0000313" key="3">
    <source>
        <dbReference type="Proteomes" id="UP000299102"/>
    </source>
</evidence>
<dbReference type="EMBL" id="BGZK01000972">
    <property type="protein sequence ID" value="GBP66949.1"/>
    <property type="molecule type" value="Genomic_DNA"/>
</dbReference>
<accession>A0A4C1XXE1</accession>
<organism evidence="2 3">
    <name type="scientific">Eumeta variegata</name>
    <name type="common">Bagworm moth</name>
    <name type="synonym">Eumeta japonica</name>
    <dbReference type="NCBI Taxonomy" id="151549"/>
    <lineage>
        <taxon>Eukaryota</taxon>
        <taxon>Metazoa</taxon>
        <taxon>Ecdysozoa</taxon>
        <taxon>Arthropoda</taxon>
        <taxon>Hexapoda</taxon>
        <taxon>Insecta</taxon>
        <taxon>Pterygota</taxon>
        <taxon>Neoptera</taxon>
        <taxon>Endopterygota</taxon>
        <taxon>Lepidoptera</taxon>
        <taxon>Glossata</taxon>
        <taxon>Ditrysia</taxon>
        <taxon>Tineoidea</taxon>
        <taxon>Psychidae</taxon>
        <taxon>Oiketicinae</taxon>
        <taxon>Eumeta</taxon>
    </lineage>
</organism>
<keyword evidence="3" id="KW-1185">Reference proteome</keyword>
<dbReference type="AlphaFoldDB" id="A0A4C1XXE1"/>
<gene>
    <name evidence="2" type="ORF">EVAR_40541_1</name>
</gene>
<comment type="caution">
    <text evidence="2">The sequence shown here is derived from an EMBL/GenBank/DDBJ whole genome shotgun (WGS) entry which is preliminary data.</text>
</comment>
<sequence>MGVGDHLQSGGLHARQSLKNFRGAKEHGSNQRFSMGVHRRPWTIANSEAISALLASRLGIGYLTEGEETDGGESGP</sequence>
<evidence type="ECO:0000256" key="1">
    <source>
        <dbReference type="SAM" id="MobiDB-lite"/>
    </source>
</evidence>
<dbReference type="Proteomes" id="UP000299102">
    <property type="component" value="Unassembled WGS sequence"/>
</dbReference>
<evidence type="ECO:0000313" key="2">
    <source>
        <dbReference type="EMBL" id="GBP66949.1"/>
    </source>
</evidence>
<proteinExistence type="predicted"/>
<reference evidence="2 3" key="1">
    <citation type="journal article" date="2019" name="Commun. Biol.">
        <title>The bagworm genome reveals a unique fibroin gene that provides high tensile strength.</title>
        <authorList>
            <person name="Kono N."/>
            <person name="Nakamura H."/>
            <person name="Ohtoshi R."/>
            <person name="Tomita M."/>
            <person name="Numata K."/>
            <person name="Arakawa K."/>
        </authorList>
    </citation>
    <scope>NUCLEOTIDE SEQUENCE [LARGE SCALE GENOMIC DNA]</scope>
</reference>